<dbReference type="HOGENOM" id="CLU_2782204_0_0_4"/>
<dbReference type="EMBL" id="AFBQ01000071">
    <property type="protein sequence ID" value="EHY32026.1"/>
    <property type="molecule type" value="Genomic_DNA"/>
</dbReference>
<organism evidence="2 3">
    <name type="scientific">Sutterella parvirubra YIT 11816</name>
    <dbReference type="NCBI Taxonomy" id="762967"/>
    <lineage>
        <taxon>Bacteria</taxon>
        <taxon>Pseudomonadati</taxon>
        <taxon>Pseudomonadota</taxon>
        <taxon>Betaproteobacteria</taxon>
        <taxon>Burkholderiales</taxon>
        <taxon>Sutterellaceae</taxon>
        <taxon>Sutterella</taxon>
    </lineage>
</organism>
<protein>
    <submittedName>
        <fullName evidence="2">Uncharacterized protein</fullName>
    </submittedName>
</protein>
<evidence type="ECO:0000313" key="3">
    <source>
        <dbReference type="Proteomes" id="UP000004956"/>
    </source>
</evidence>
<proteinExistence type="predicted"/>
<accession>H3KCY5</accession>
<feature type="non-terminal residue" evidence="2">
    <location>
        <position position="1"/>
    </location>
</feature>
<dbReference type="AlphaFoldDB" id="H3KCY5"/>
<keyword evidence="3" id="KW-1185">Reference proteome</keyword>
<feature type="region of interest" description="Disordered" evidence="1">
    <location>
        <begin position="1"/>
        <end position="68"/>
    </location>
</feature>
<sequence length="68" mass="7338">GVRAWMRGVLDVASEADPDIRGRARSETSKSIPENPARASRGGRRSPVQGAPFADKKKPRSPRPCPSL</sequence>
<evidence type="ECO:0000313" key="2">
    <source>
        <dbReference type="EMBL" id="EHY32026.1"/>
    </source>
</evidence>
<reference evidence="2 3" key="1">
    <citation type="submission" date="2011-11" db="EMBL/GenBank/DDBJ databases">
        <authorList>
            <person name="Weinstock G."/>
            <person name="Sodergren E."/>
            <person name="Clifton S."/>
            <person name="Fulton L."/>
            <person name="Fulton B."/>
            <person name="Courtney L."/>
            <person name="Fronick C."/>
            <person name="Harrison M."/>
            <person name="Strong C."/>
            <person name="Farmer C."/>
            <person name="Delahaunty K."/>
            <person name="Markovic C."/>
            <person name="Hall O."/>
            <person name="Minx P."/>
            <person name="Tomlinson C."/>
            <person name="Mitreva M."/>
            <person name="Hou S."/>
            <person name="Chen J."/>
            <person name="Wollam A."/>
            <person name="Pepin K.H."/>
            <person name="Johnson M."/>
            <person name="Bhonagiri V."/>
            <person name="Zhang X."/>
            <person name="Suruliraj S."/>
            <person name="Warren W."/>
            <person name="Chinwalla A."/>
            <person name="Mardis E.R."/>
            <person name="Wilson R.K."/>
        </authorList>
    </citation>
    <scope>NUCLEOTIDE SEQUENCE [LARGE SCALE GENOMIC DNA]</scope>
    <source>
        <strain evidence="2 3">YIT 11816</strain>
    </source>
</reference>
<dbReference type="Proteomes" id="UP000004956">
    <property type="component" value="Unassembled WGS sequence"/>
</dbReference>
<evidence type="ECO:0000256" key="1">
    <source>
        <dbReference type="SAM" id="MobiDB-lite"/>
    </source>
</evidence>
<gene>
    <name evidence="2" type="ORF">HMPREF9440_00589</name>
</gene>
<comment type="caution">
    <text evidence="2">The sequence shown here is derived from an EMBL/GenBank/DDBJ whole genome shotgun (WGS) entry which is preliminary data.</text>
</comment>
<feature type="compositionally biased region" description="Basic and acidic residues" evidence="1">
    <location>
        <begin position="18"/>
        <end position="28"/>
    </location>
</feature>
<name>H3KCY5_9BURK</name>